<dbReference type="RefSeq" id="XP_002546425.1">
    <property type="nucleotide sequence ID" value="XM_002546379.1"/>
</dbReference>
<dbReference type="InterPro" id="IPR038609">
    <property type="entry name" value="HDA1_su2/3_sf"/>
</dbReference>
<dbReference type="InterPro" id="IPR021006">
    <property type="entry name" value="Hda2/3"/>
</dbReference>
<dbReference type="InterPro" id="IPR026216">
    <property type="entry name" value="HDA3"/>
</dbReference>
<evidence type="ECO:0000313" key="4">
    <source>
        <dbReference type="EMBL" id="EER30504.1"/>
    </source>
</evidence>
<dbReference type="GO" id="GO:0070823">
    <property type="term" value="C:HDA1 complex"/>
    <property type="evidence" value="ECO:0007669"/>
    <property type="project" value="InterPro"/>
</dbReference>
<dbReference type="HOGENOM" id="CLU_026579_0_0_1"/>
<dbReference type="Proteomes" id="UP000002037">
    <property type="component" value="Unassembled WGS sequence"/>
</dbReference>
<accession>C5MIL0</accession>
<dbReference type="KEGG" id="ctp:CTRG_05903"/>
<feature type="signal peptide" evidence="3">
    <location>
        <begin position="1"/>
        <end position="16"/>
    </location>
</feature>
<dbReference type="STRING" id="294747.C5MIL0"/>
<feature type="region of interest" description="Disordered" evidence="2">
    <location>
        <begin position="240"/>
        <end position="267"/>
    </location>
</feature>
<keyword evidence="5" id="KW-1185">Reference proteome</keyword>
<keyword evidence="1" id="KW-0175">Coiled coil</keyword>
<dbReference type="AlphaFoldDB" id="C5MIL0"/>
<keyword evidence="3" id="KW-0732">Signal</keyword>
<evidence type="ECO:0000313" key="5">
    <source>
        <dbReference type="Proteomes" id="UP000002037"/>
    </source>
</evidence>
<reference evidence="4 5" key="1">
    <citation type="journal article" date="2009" name="Nature">
        <title>Evolution of pathogenicity and sexual reproduction in eight Candida genomes.</title>
        <authorList>
            <person name="Butler G."/>
            <person name="Rasmussen M.D."/>
            <person name="Lin M.F."/>
            <person name="Santos M.A."/>
            <person name="Sakthikumar S."/>
            <person name="Munro C.A."/>
            <person name="Rheinbay E."/>
            <person name="Grabherr M."/>
            <person name="Forche A."/>
            <person name="Reedy J.L."/>
            <person name="Agrafioti I."/>
            <person name="Arnaud M.B."/>
            <person name="Bates S."/>
            <person name="Brown A.J."/>
            <person name="Brunke S."/>
            <person name="Costanzo M.C."/>
            <person name="Fitzpatrick D.A."/>
            <person name="de Groot P.W."/>
            <person name="Harris D."/>
            <person name="Hoyer L.L."/>
            <person name="Hube B."/>
            <person name="Klis F.M."/>
            <person name="Kodira C."/>
            <person name="Lennard N."/>
            <person name="Logue M.E."/>
            <person name="Martin R."/>
            <person name="Neiman A.M."/>
            <person name="Nikolaou E."/>
            <person name="Quail M.A."/>
            <person name="Quinn J."/>
            <person name="Santos M.C."/>
            <person name="Schmitzberger F.F."/>
            <person name="Sherlock G."/>
            <person name="Shah P."/>
            <person name="Silverstein K.A."/>
            <person name="Skrzypek M.S."/>
            <person name="Soll D."/>
            <person name="Staggs R."/>
            <person name="Stansfield I."/>
            <person name="Stumpf M.P."/>
            <person name="Sudbery P.E."/>
            <person name="Srikantha T."/>
            <person name="Zeng Q."/>
            <person name="Berman J."/>
            <person name="Berriman M."/>
            <person name="Heitman J."/>
            <person name="Gow N.A."/>
            <person name="Lorenz M.C."/>
            <person name="Birren B.W."/>
            <person name="Kellis M."/>
            <person name="Cuomo C.A."/>
        </authorList>
    </citation>
    <scope>NUCLEOTIDE SEQUENCE [LARGE SCALE GENOMIC DNA]</scope>
    <source>
        <strain evidence="5">ATCC MYA-3404 / T1</strain>
    </source>
</reference>
<dbReference type="PRINTS" id="PR02093">
    <property type="entry name" value="HDA1SUBUNIT3"/>
</dbReference>
<evidence type="ECO:0000256" key="2">
    <source>
        <dbReference type="SAM" id="MobiDB-lite"/>
    </source>
</evidence>
<feature type="coiled-coil region" evidence="1">
    <location>
        <begin position="631"/>
        <end position="665"/>
    </location>
</feature>
<feature type="compositionally biased region" description="Low complexity" evidence="2">
    <location>
        <begin position="244"/>
        <end position="262"/>
    </location>
</feature>
<name>C5MIL0_CANTT</name>
<dbReference type="Pfam" id="PF11496">
    <property type="entry name" value="HDA2-3"/>
    <property type="match status" value="1"/>
</dbReference>
<dbReference type="VEuPathDB" id="FungiDB:CTRG_05903"/>
<feature type="coiled-coil region" evidence="1">
    <location>
        <begin position="560"/>
        <end position="594"/>
    </location>
</feature>
<feature type="chain" id="PRO_5002955508" description="HDA1 complex subunit 3" evidence="3">
    <location>
        <begin position="17"/>
        <end position="722"/>
    </location>
</feature>
<dbReference type="EMBL" id="GG692404">
    <property type="protein sequence ID" value="EER30504.1"/>
    <property type="molecule type" value="Genomic_DNA"/>
</dbReference>
<evidence type="ECO:0000256" key="3">
    <source>
        <dbReference type="SAM" id="SignalP"/>
    </source>
</evidence>
<gene>
    <name evidence="4" type="ORF">CTRG_05903</name>
</gene>
<proteinExistence type="predicted"/>
<protein>
    <recommendedName>
        <fullName evidence="6">HDA1 complex subunit 3</fullName>
    </recommendedName>
</protein>
<evidence type="ECO:0008006" key="6">
    <source>
        <dbReference type="Google" id="ProtNLM"/>
    </source>
</evidence>
<dbReference type="OrthoDB" id="3647690at2759"/>
<dbReference type="Gene3D" id="3.40.50.12360">
    <property type="match status" value="1"/>
</dbReference>
<organism evidence="4 5">
    <name type="scientific">Candida tropicalis (strain ATCC MYA-3404 / T1)</name>
    <name type="common">Yeast</name>
    <dbReference type="NCBI Taxonomy" id="294747"/>
    <lineage>
        <taxon>Eukaryota</taxon>
        <taxon>Fungi</taxon>
        <taxon>Dikarya</taxon>
        <taxon>Ascomycota</taxon>
        <taxon>Saccharomycotina</taxon>
        <taxon>Pichiomycetes</taxon>
        <taxon>Debaryomycetaceae</taxon>
        <taxon>Candida/Lodderomyces clade</taxon>
        <taxon>Candida</taxon>
    </lineage>
</organism>
<dbReference type="GeneID" id="8296018"/>
<evidence type="ECO:0000256" key="1">
    <source>
        <dbReference type="SAM" id="Coils"/>
    </source>
</evidence>
<dbReference type="eggNOG" id="ENOG502QT9V">
    <property type="taxonomic scope" value="Eukaryota"/>
</dbReference>
<sequence>MNHCWLLLNMIAKLQSTQVKPATSKRKKKKTRQDKTTTIKPKYVFLSLKFKGTQVSSSSLLLLRLATMNLLKILDTTPEPPIIDLDIENINYSGDYQLATPMYDFQKELIDQIISLHYPDILKYCELNDNREIIVKSLNICIENCLLVCTHPYLLIDHYMPKNFTFKELPGKLSETSGKFNVLKDLINVLLNGGTYHSLNIGIVMNNKKNVFDLVDALLLGCNGINKNVKRYVGNNVLRESKKNSNGNNHSGGSNGSNNGNRNSKHKDASVVHLVPHDGITSKDKPGLENVKFDILIVLDGNVDTNGDFFKNLRVQNRESPCAIIRLVPTKTIENIKLYYAENKQDPDYLYNLISSIVCLRDFIGQLSPDVFPIYNQKLTYLSSKFFDKLFNNENSSEFPGWPLPPLAKIPQFTPYDVERSLLTEVHFHYTPYDPNPNAMPCVTEQQEEKPSYYETRRLNSDYITNPLKNSYNILSGIRNDDNYNDSSILTHKLLLQLNESFLKYDQLDEESKIFNKFNEPEIQEDKIGRREKTMRTSVSKIIEDVDHSELRISSSTKMAVKKSEQLEKLNTELIEKQTKLNNFEETIEDKNKKEFVSKQMEIWKIRDQIKELINRTRSKNDEKNFMVQEHTNCLKSIEESEKEIDELKKKIDENKRKFSSILEEGESKQDEFTSKKQKLMNDIKQEETINESLKFKLNNAFKFLKETSHLKKRKGRGITPK</sequence>